<dbReference type="GO" id="GO:0035438">
    <property type="term" value="F:cyclic-di-GMP binding"/>
    <property type="evidence" value="ECO:0007669"/>
    <property type="project" value="InterPro"/>
</dbReference>
<dbReference type="KEGG" id="dsa:Desal_2843"/>
<evidence type="ECO:0000259" key="1">
    <source>
        <dbReference type="Pfam" id="PF07238"/>
    </source>
</evidence>
<feature type="domain" description="PilZ" evidence="1">
    <location>
        <begin position="31"/>
        <end position="105"/>
    </location>
</feature>
<evidence type="ECO:0000313" key="2">
    <source>
        <dbReference type="EMBL" id="ACS80895.1"/>
    </source>
</evidence>
<dbReference type="RefSeq" id="WP_015852711.1">
    <property type="nucleotide sequence ID" value="NC_012881.1"/>
</dbReference>
<evidence type="ECO:0000313" key="3">
    <source>
        <dbReference type="Proteomes" id="UP000002601"/>
    </source>
</evidence>
<reference evidence="2 3" key="1">
    <citation type="submission" date="2009-06" db="EMBL/GenBank/DDBJ databases">
        <title>Complete sequence of Desulfovibrio salexigens DSM 2638.</title>
        <authorList>
            <consortium name="US DOE Joint Genome Institute"/>
            <person name="Lucas S."/>
            <person name="Copeland A."/>
            <person name="Lapidus A."/>
            <person name="Glavina del Rio T."/>
            <person name="Tice H."/>
            <person name="Bruce D."/>
            <person name="Goodwin L."/>
            <person name="Pitluck S."/>
            <person name="Munk A.C."/>
            <person name="Brettin T."/>
            <person name="Detter J.C."/>
            <person name="Han C."/>
            <person name="Tapia R."/>
            <person name="Larimer F."/>
            <person name="Land M."/>
            <person name="Hauser L."/>
            <person name="Kyrpides N."/>
            <person name="Anderson I."/>
            <person name="Wall J.D."/>
            <person name="Arkin A.P."/>
            <person name="Dehal P."/>
            <person name="Chivian D."/>
            <person name="Giles B."/>
            <person name="Hazen T.C."/>
        </authorList>
    </citation>
    <scope>NUCLEOTIDE SEQUENCE [LARGE SCALE GENOMIC DNA]</scope>
    <source>
        <strain evidence="3">ATCC 14822 / DSM 2638 / NCIMB 8403 / VKM B-1763</strain>
    </source>
</reference>
<organism evidence="2 3">
    <name type="scientific">Maridesulfovibrio salexigens (strain ATCC 14822 / DSM 2638 / NCIMB 8403 / VKM B-1763)</name>
    <name type="common">Desulfovibrio salexigens</name>
    <dbReference type="NCBI Taxonomy" id="526222"/>
    <lineage>
        <taxon>Bacteria</taxon>
        <taxon>Pseudomonadati</taxon>
        <taxon>Thermodesulfobacteriota</taxon>
        <taxon>Desulfovibrionia</taxon>
        <taxon>Desulfovibrionales</taxon>
        <taxon>Desulfovibrionaceae</taxon>
        <taxon>Maridesulfovibrio</taxon>
    </lineage>
</organism>
<dbReference type="Gene3D" id="2.40.10.220">
    <property type="entry name" value="predicted glycosyltransferase like domains"/>
    <property type="match status" value="1"/>
</dbReference>
<dbReference type="AlphaFoldDB" id="C6C024"/>
<dbReference type="Pfam" id="PF07238">
    <property type="entry name" value="PilZ"/>
    <property type="match status" value="1"/>
</dbReference>
<sequence length="121" mass="13400">MDISFDSSSARGAFRTSLPGLALRIEGYPSAYSVKDFSVNGLAFSAGNDSFEVDQQFKVDFVLGKKELLTGLDIKVVRDIGKGLMGCIYVDLDKYQEARLDKLVLEVQKRMILLRKKKGAS</sequence>
<accession>C6C024</accession>
<dbReference type="Proteomes" id="UP000002601">
    <property type="component" value="Chromosome"/>
</dbReference>
<dbReference type="STRING" id="526222.Desal_2843"/>
<proteinExistence type="predicted"/>
<protein>
    <submittedName>
        <fullName evidence="2">Type IV pilus assembly PilZ</fullName>
    </submittedName>
</protein>
<dbReference type="HOGENOM" id="CLU_130317_0_0_7"/>
<dbReference type="InterPro" id="IPR009875">
    <property type="entry name" value="PilZ_domain"/>
</dbReference>
<keyword evidence="3" id="KW-1185">Reference proteome</keyword>
<name>C6C024_MARSD</name>
<dbReference type="OrthoDB" id="5471615at2"/>
<dbReference type="EMBL" id="CP001649">
    <property type="protein sequence ID" value="ACS80895.1"/>
    <property type="molecule type" value="Genomic_DNA"/>
</dbReference>
<dbReference type="eggNOG" id="ENOG502ZFS3">
    <property type="taxonomic scope" value="Bacteria"/>
</dbReference>
<gene>
    <name evidence="2" type="ordered locus">Desal_2843</name>
</gene>